<gene>
    <name evidence="1" type="primary">ycf41</name>
</gene>
<evidence type="ECO:0008006" key="2">
    <source>
        <dbReference type="Google" id="ProtNLM"/>
    </source>
</evidence>
<organism evidence="1">
    <name type="scientific">Antithamnion hubbsii</name>
    <dbReference type="NCBI Taxonomy" id="1005974"/>
    <lineage>
        <taxon>Eukaryota</taxon>
        <taxon>Rhodophyta</taxon>
        <taxon>Florideophyceae</taxon>
        <taxon>Rhodymeniophycidae</taxon>
        <taxon>Ceramiales</taxon>
        <taxon>Ceramiaceae</taxon>
        <taxon>Antithamnion</taxon>
    </lineage>
</organism>
<keyword evidence="1" id="KW-0934">Plastid</keyword>
<sequence length="102" mass="12058">MNLSIITAQIINQPKLVRFNNVDFIYMVVCIPNDIKKLSFYKVQIYGKLKKGQDFFSLYRQKDFIIITGFLYIRKGTKQNLNNRNSLIIKFEDIQSCITKIE</sequence>
<dbReference type="EMBL" id="MK814610">
    <property type="protein sequence ID" value="QCI04474.1"/>
    <property type="molecule type" value="Genomic_DNA"/>
</dbReference>
<evidence type="ECO:0000313" key="1">
    <source>
        <dbReference type="EMBL" id="QCI04474.1"/>
    </source>
</evidence>
<accession>A0A4D6WKC9</accession>
<geneLocation type="plastid" evidence="1"/>
<protein>
    <recommendedName>
        <fullName evidence="2">Single-stranded DNA binding protein</fullName>
    </recommendedName>
</protein>
<reference evidence="1" key="2">
    <citation type="submission" date="2019-04" db="EMBL/GenBank/DDBJ databases">
        <authorList>
            <person name="Pasella M."/>
        </authorList>
    </citation>
    <scope>NUCLEOTIDE SEQUENCE</scope>
    <source>
        <strain evidence="1">PD2206</strain>
    </source>
</reference>
<name>A0A4D6WKC9_9FLOR</name>
<dbReference type="AlphaFoldDB" id="A0A4D6WKC9"/>
<reference evidence="1" key="1">
    <citation type="journal article" date="2019" name="Mol. Phylogenet. Evol.">
        <title>Morphological evolution and classification of the red algal order Ceramiales inferred using plastid phylogenomics.</title>
        <authorList>
            <person name="Diaz-Tapia P."/>
            <person name="Pasella M.M."/>
            <person name="Verbruggen H."/>
            <person name="Maggs C.A."/>
        </authorList>
    </citation>
    <scope>NUCLEOTIDE SEQUENCE</scope>
    <source>
        <strain evidence="1">PD2206</strain>
    </source>
</reference>
<proteinExistence type="predicted"/>